<sequence>MIGCLFIHGFTGAPYEVEPLAKDIEEKMGWVVKVPTLPGHGVTLSLKGHTYNEWVAHAEQELITLMDEVDEVYVIGFSMGGIIASYLAAKYKVKKLVLLSAAAYYINPKQLLLDCLEVVRDAWRGQLKQNELYVRYRTKLRNTPIKATREFQKLVKMVRPILKDLTVPVLIIQGERDGIVPVKSAHFLYKTIPSPMKELKLLPSSKHHICYGDDYEELRKHVEEFLSDERSLIPNSLS</sequence>
<reference evidence="3 4" key="1">
    <citation type="submission" date="2023-07" db="EMBL/GenBank/DDBJ databases">
        <title>Genomic Encyclopedia of Type Strains, Phase IV (KMG-IV): sequencing the most valuable type-strain genomes for metagenomic binning, comparative biology and taxonomic classification.</title>
        <authorList>
            <person name="Goeker M."/>
        </authorList>
    </citation>
    <scope>NUCLEOTIDE SEQUENCE [LARGE SCALE GENOMIC DNA]</scope>
    <source>
        <strain evidence="3 4">DSM 29005</strain>
    </source>
</reference>
<dbReference type="PANTHER" id="PTHR43798">
    <property type="entry name" value="MONOACYLGLYCEROL LIPASE"/>
    <property type="match status" value="1"/>
</dbReference>
<gene>
    <name evidence="3" type="ORF">J2S19_003803</name>
</gene>
<dbReference type="PANTHER" id="PTHR43798:SF31">
    <property type="entry name" value="AB HYDROLASE SUPERFAMILY PROTEIN YCLE"/>
    <property type="match status" value="1"/>
</dbReference>
<name>A0ABT9ZL30_9BACI</name>
<dbReference type="RefSeq" id="WP_307344525.1">
    <property type="nucleotide sequence ID" value="NZ_JAUSUD010000021.1"/>
</dbReference>
<keyword evidence="1" id="KW-0378">Hydrolase</keyword>
<evidence type="ECO:0000259" key="2">
    <source>
        <dbReference type="Pfam" id="PF12146"/>
    </source>
</evidence>
<organism evidence="3 4">
    <name type="scientific">Metabacillus malikii</name>
    <dbReference type="NCBI Taxonomy" id="1504265"/>
    <lineage>
        <taxon>Bacteria</taxon>
        <taxon>Bacillati</taxon>
        <taxon>Bacillota</taxon>
        <taxon>Bacilli</taxon>
        <taxon>Bacillales</taxon>
        <taxon>Bacillaceae</taxon>
        <taxon>Metabacillus</taxon>
    </lineage>
</organism>
<dbReference type="SUPFAM" id="SSF53474">
    <property type="entry name" value="alpha/beta-Hydrolases"/>
    <property type="match status" value="1"/>
</dbReference>
<dbReference type="Pfam" id="PF12146">
    <property type="entry name" value="Hydrolase_4"/>
    <property type="match status" value="1"/>
</dbReference>
<comment type="caution">
    <text evidence="3">The sequence shown here is derived from an EMBL/GenBank/DDBJ whole genome shotgun (WGS) entry which is preliminary data.</text>
</comment>
<dbReference type="Gene3D" id="3.40.50.1820">
    <property type="entry name" value="alpha/beta hydrolase"/>
    <property type="match status" value="1"/>
</dbReference>
<evidence type="ECO:0000313" key="3">
    <source>
        <dbReference type="EMBL" id="MDQ0232492.1"/>
    </source>
</evidence>
<keyword evidence="4" id="KW-1185">Reference proteome</keyword>
<dbReference type="EMBL" id="JAUSUD010000021">
    <property type="protein sequence ID" value="MDQ0232492.1"/>
    <property type="molecule type" value="Genomic_DNA"/>
</dbReference>
<dbReference type="InterPro" id="IPR029058">
    <property type="entry name" value="AB_hydrolase_fold"/>
</dbReference>
<protein>
    <submittedName>
        <fullName evidence="3">Esterase/lipase</fullName>
    </submittedName>
</protein>
<proteinExistence type="predicted"/>
<feature type="domain" description="Serine aminopeptidase S33" evidence="2">
    <location>
        <begin position="5"/>
        <end position="210"/>
    </location>
</feature>
<dbReference type="InterPro" id="IPR022742">
    <property type="entry name" value="Hydrolase_4"/>
</dbReference>
<dbReference type="InterPro" id="IPR050266">
    <property type="entry name" value="AB_hydrolase_sf"/>
</dbReference>
<evidence type="ECO:0000256" key="1">
    <source>
        <dbReference type="ARBA" id="ARBA00022801"/>
    </source>
</evidence>
<dbReference type="PIRSF" id="PIRSF017388">
    <property type="entry name" value="Esterase_lipase"/>
    <property type="match status" value="1"/>
</dbReference>
<dbReference type="Proteomes" id="UP001234495">
    <property type="component" value="Unassembled WGS sequence"/>
</dbReference>
<accession>A0ABT9ZL30</accession>
<dbReference type="InterPro" id="IPR012354">
    <property type="entry name" value="Esterase_lipase"/>
</dbReference>
<evidence type="ECO:0000313" key="4">
    <source>
        <dbReference type="Proteomes" id="UP001234495"/>
    </source>
</evidence>